<keyword evidence="6" id="KW-0072">Autophagy</keyword>
<dbReference type="GO" id="GO:0006995">
    <property type="term" value="P:cellular response to nitrogen starvation"/>
    <property type="evidence" value="ECO:0007669"/>
    <property type="project" value="TreeGrafter"/>
</dbReference>
<gene>
    <name evidence="12" type="primary">LgM4147LRVhigh.07.00210.00010</name>
    <name evidence="12" type="ORF">BN36_0705750</name>
</gene>
<feature type="domain" description="THIF-type NAD/FAD binding fold" evidence="10">
    <location>
        <begin position="375"/>
        <end position="616"/>
    </location>
</feature>
<dbReference type="GO" id="GO:0000407">
    <property type="term" value="C:phagophore assembly site"/>
    <property type="evidence" value="ECO:0007669"/>
    <property type="project" value="TreeGrafter"/>
</dbReference>
<dbReference type="Pfam" id="PF00899">
    <property type="entry name" value="ThiF"/>
    <property type="match status" value="1"/>
</dbReference>
<dbReference type="InterPro" id="IPR032197">
    <property type="entry name" value="Atg7_N"/>
</dbReference>
<proteinExistence type="inferred from homology"/>
<keyword evidence="4" id="KW-0813">Transport</keyword>
<dbReference type="EMBL" id="CALQ01000178">
    <property type="protein sequence ID" value="CCM13060.1"/>
    <property type="molecule type" value="Genomic_DNA"/>
</dbReference>
<dbReference type="InterPro" id="IPR000594">
    <property type="entry name" value="ThiF_NAD_FAD-bd"/>
</dbReference>
<evidence type="ECO:0000256" key="5">
    <source>
        <dbReference type="ARBA" id="ARBA00022927"/>
    </source>
</evidence>
<protein>
    <recommendedName>
        <fullName evidence="2">Ubiquitin-like modifier-activating enzyme ATG7</fullName>
    </recommendedName>
    <alternativeName>
        <fullName evidence="7 9">ATG12-activating enzyme E1 ATG7</fullName>
    </alternativeName>
    <alternativeName>
        <fullName evidence="8">Autophagy-related protein 7</fullName>
    </alternativeName>
    <alternativeName>
        <fullName evidence="3">Ubiquitin-like modifier-activating enzyme atg7</fullName>
    </alternativeName>
</protein>
<dbReference type="GO" id="GO:0000422">
    <property type="term" value="P:autophagy of mitochondrion"/>
    <property type="evidence" value="ECO:0007669"/>
    <property type="project" value="TreeGrafter"/>
</dbReference>
<dbReference type="InterPro" id="IPR035985">
    <property type="entry name" value="Ubiquitin-activating_enz"/>
</dbReference>
<evidence type="ECO:0000259" key="11">
    <source>
        <dbReference type="Pfam" id="PF16420"/>
    </source>
</evidence>
<evidence type="ECO:0000256" key="3">
    <source>
        <dbReference type="ARBA" id="ARBA00018730"/>
    </source>
</evidence>
<dbReference type="AlphaFoldDB" id="A0A1E1IPL8"/>
<dbReference type="FunFam" id="3.40.50.720:FF:000243">
    <property type="entry name" value="Ubiquitin-like modifier-activating enzyme ATG7"/>
    <property type="match status" value="1"/>
</dbReference>
<dbReference type="Gene3D" id="3.40.50.720">
    <property type="entry name" value="NAD(P)-binding Rossmann-like Domain"/>
    <property type="match status" value="1"/>
</dbReference>
<evidence type="ECO:0000259" key="10">
    <source>
        <dbReference type="Pfam" id="PF00899"/>
    </source>
</evidence>
<keyword evidence="5" id="KW-0653">Protein transport</keyword>
<dbReference type="GO" id="GO:0015031">
    <property type="term" value="P:protein transport"/>
    <property type="evidence" value="ECO:0007669"/>
    <property type="project" value="UniProtKB-KW"/>
</dbReference>
<dbReference type="GO" id="GO:0000045">
    <property type="term" value="P:autophagosome assembly"/>
    <property type="evidence" value="ECO:0007669"/>
    <property type="project" value="TreeGrafter"/>
</dbReference>
<name>A0A1E1IPL8_LEIGU</name>
<evidence type="ECO:0000256" key="2">
    <source>
        <dbReference type="ARBA" id="ARBA00017647"/>
    </source>
</evidence>
<dbReference type="InterPro" id="IPR045886">
    <property type="entry name" value="ThiF/MoeB/HesA"/>
</dbReference>
<dbReference type="GO" id="GO:0032446">
    <property type="term" value="P:protein modification by small protein conjugation"/>
    <property type="evidence" value="ECO:0007669"/>
    <property type="project" value="TreeGrafter"/>
</dbReference>
<dbReference type="SUPFAM" id="SSF69572">
    <property type="entry name" value="Activating enzymes of the ubiquitin-like proteins"/>
    <property type="match status" value="1"/>
</dbReference>
<dbReference type="PANTHER" id="PTHR10953:SF3">
    <property type="entry name" value="UBIQUITIN-LIKE MODIFIER-ACTIVATING ENZYME ATG7"/>
    <property type="match status" value="1"/>
</dbReference>
<dbReference type="GO" id="GO:0034727">
    <property type="term" value="P:piecemeal microautophagy of the nucleus"/>
    <property type="evidence" value="ECO:0007669"/>
    <property type="project" value="TreeGrafter"/>
</dbReference>
<reference evidence="12" key="1">
    <citation type="submission" date="2012-08" db="EMBL/GenBank/DDBJ databases">
        <title>Comparative genomics of metastatic and non-metastatic Leishmania guyanensis provides insights into polygenic factors involved in Leishmania RNA virus infection.</title>
        <authorList>
            <person name="Smith D."/>
            <person name="Hertz-Fowler C."/>
            <person name="Martin R."/>
            <person name="Dickens N."/>
            <person name="Fasel N."/>
            <person name="Falquet L."/>
            <person name="Beverley S."/>
            <person name="Zangger H."/>
            <person name="Calderon-Copete S."/>
            <person name="Mottram J."/>
            <person name="Xenarios I."/>
        </authorList>
    </citation>
    <scope>NUCLEOTIDE SEQUENCE</scope>
    <source>
        <strain evidence="12">MHOM/BR/75/M4147/SSU:IR2SAT-LUC</strain>
    </source>
</reference>
<evidence type="ECO:0000256" key="4">
    <source>
        <dbReference type="ARBA" id="ARBA00022448"/>
    </source>
</evidence>
<organism evidence="12">
    <name type="scientific">Leishmania guyanensis</name>
    <dbReference type="NCBI Taxonomy" id="5670"/>
    <lineage>
        <taxon>Eukaryota</taxon>
        <taxon>Discoba</taxon>
        <taxon>Euglenozoa</taxon>
        <taxon>Kinetoplastea</taxon>
        <taxon>Metakinetoplastina</taxon>
        <taxon>Trypanosomatida</taxon>
        <taxon>Trypanosomatidae</taxon>
        <taxon>Leishmaniinae</taxon>
        <taxon>Leishmania</taxon>
        <taxon>Leishmania guyanensis species complex</taxon>
    </lineage>
</organism>
<dbReference type="GO" id="GO:0019778">
    <property type="term" value="F:Atg12 activating enzyme activity"/>
    <property type="evidence" value="ECO:0007669"/>
    <property type="project" value="TreeGrafter"/>
</dbReference>
<dbReference type="InterPro" id="IPR042522">
    <property type="entry name" value="Atg7_N_1"/>
</dbReference>
<dbReference type="Pfam" id="PF16420">
    <property type="entry name" value="ATG7_N"/>
    <property type="match status" value="1"/>
</dbReference>
<dbReference type="PANTHER" id="PTHR10953">
    <property type="entry name" value="UBIQUITIN-ACTIVATING ENZYME E1"/>
    <property type="match status" value="1"/>
</dbReference>
<evidence type="ECO:0000256" key="9">
    <source>
        <dbReference type="ARBA" id="ARBA00032823"/>
    </source>
</evidence>
<sequence length="742" mass="81121">MSTMRGKPHLTFSDLQLSIEVGFWEQLRQLKLTEWRLKEPHAALAGIMRVNVSDRVLLSPPNLVHLSAGSLHPSKLTQAAEENTVEVVNVQVQGTVKTFNFAEELNALDFRSALLSIAAETLLAPAVALHASAEEEADAWSKIPFATLCMFTYIDAKAYRFFHCEAFPCISIEDALLVDSLVLGSLPALPFSAESAQAIHRHGTDLLRQKPEQGCNPFLSICANNSVEFISFSPSAFVAATATKSNSVVLCFFDFSDTAGGVSLPARNLITCLRLAVPSLTSLRLYALRTGGTEKSIFINLDFGALEESLVASLRERLTGASSADLARVRWKEEFPSLKAAGWRKKKIESLELGAFINSVQRADSDSRFNLELMKWRVLPSLALDQIAGCKALLLGTGTLGCNVARNLLMWGVRDFTLVDRGRVSFSNLARQSLFTFEAAKGGKTKVDAAAEAIHTIIPSAVVHPVPLTIHMPGHRVDEAQVDKALDEIRRLEELITDSDVVFLLTDSREARWMPTIIAAATGTPVINVALGFDTYVVMRHGVRAQTSCPNAIGEVECSASLHTDLGCYFCSDIIAPTDSLSFRALDEQCTVTRPAVSSIASAIAVELLAELYQHPSRFRCPAYRESAAGASDQGRCCLGVIPQQIRGSVFSHTMYHLCGERNPFCTACADVLLHAYREGGTEFLLRCVNSPLFIEEVCGVKALKAKWEADMNETHWSSDEDLVDEDPLSLFLKPECGKPSH</sequence>
<dbReference type="Gene3D" id="3.40.140.70">
    <property type="entry name" value="Ubiquitin-like modifier-activating enzyme ATG7 N-terminal domain"/>
    <property type="match status" value="1"/>
</dbReference>
<dbReference type="GO" id="GO:0019779">
    <property type="term" value="F:Atg8 activating enzyme activity"/>
    <property type="evidence" value="ECO:0007669"/>
    <property type="project" value="TreeGrafter"/>
</dbReference>
<comment type="similarity">
    <text evidence="1">Belongs to the ATG7 family.</text>
</comment>
<evidence type="ECO:0000256" key="7">
    <source>
        <dbReference type="ARBA" id="ARBA00029897"/>
    </source>
</evidence>
<dbReference type="InterPro" id="IPR042523">
    <property type="entry name" value="Atg7_N_2"/>
</dbReference>
<evidence type="ECO:0000256" key="8">
    <source>
        <dbReference type="ARBA" id="ARBA00030242"/>
    </source>
</evidence>
<evidence type="ECO:0000256" key="6">
    <source>
        <dbReference type="ARBA" id="ARBA00023006"/>
    </source>
</evidence>
<evidence type="ECO:0000256" key="1">
    <source>
        <dbReference type="ARBA" id="ARBA00010931"/>
    </source>
</evidence>
<dbReference type="Gene3D" id="3.40.140.100">
    <property type="entry name" value="Ubiquitin-like modifier-activating enzyme ATG7 C-terminal domain"/>
    <property type="match status" value="1"/>
</dbReference>
<evidence type="ECO:0000313" key="12">
    <source>
        <dbReference type="EMBL" id="CCM13060.1"/>
    </source>
</evidence>
<feature type="domain" description="Ubiquitin-like modifier-activating enzyme Atg7 N-terminal" evidence="11">
    <location>
        <begin position="10"/>
        <end position="347"/>
    </location>
</feature>
<accession>A0A1E1IPL8</accession>